<proteinExistence type="inferred from homology"/>
<dbReference type="GO" id="GO:0042025">
    <property type="term" value="C:host cell nucleus"/>
    <property type="evidence" value="ECO:0007669"/>
    <property type="project" value="UniProtKB-SubCell"/>
</dbReference>
<keyword evidence="11 15" id="KW-1176">Cytoplasmic inwards viral transport</keyword>
<keyword evidence="5 15" id="KW-0945">Host-virus interaction</keyword>
<dbReference type="GO" id="GO:0019028">
    <property type="term" value="C:viral capsid"/>
    <property type="evidence" value="ECO:0007669"/>
    <property type="project" value="UniProtKB-UniRule"/>
</dbReference>
<feature type="short sequence motif" description="Nuclear localization signal" evidence="15">
    <location>
        <begin position="499"/>
        <end position="507"/>
    </location>
</feature>
<comment type="function">
    <text evidence="15">Minor protein of the capsid that localizes along the inner surface of the virion, within the central cavities beneath the L1 pentamers. Plays a role in capsid stabilization through interaction with the major capsid protein L1. Once the virion enters the host cell, L2 escorts the genomic DNA into the nucleus by promoting escape from the endosomal compartments and traffic through the host Golgi network. Mechanistically, the C-terminus of L2 possesses a cell-penetrating peptide that protudes from the host endosome, interacts with host cytoplasmic retromer cargo and thereby mediates the capsid delivery to the host trans-Golgi network. Plays a role through its interaction with host dynein in the intracellular microtubule-dependent transport of viral capsid toward the nucleus. Mediates the viral genome import into the nucleus through binding to host importins. Once within the nucleus, L2 localizes viral genomes to host PML bodies in order to activate early gene expression for establishment of infection. Later on, promotes late gene expression by interacting with the viral E2 protein and by inhibiting its transcriptional activation functions. During virion assembly, encapsidates the genome by direct interaction with the viral DNA.</text>
</comment>
<reference evidence="16" key="1">
    <citation type="journal article" date="2018" name="Nat. Med.">
        <title>Expanded skin virome in DOCK8-deficient patients.</title>
        <authorList>
            <consortium name="NISC Comparative Sequencing Program"/>
            <person name="Tirosh O."/>
            <person name="Conlan S."/>
            <person name="Deming C."/>
            <person name="Lee-Lin S.Q."/>
            <person name="Huang X."/>
            <person name="Su H.C."/>
            <person name="Freeman A.F."/>
            <person name="Segre J.A."/>
            <person name="Kong H.H."/>
        </authorList>
    </citation>
    <scope>NUCLEOTIDE SEQUENCE</scope>
    <source>
        <strain evidence="16">HPV-mSK_175</strain>
    </source>
</reference>
<keyword evidence="6" id="KW-1040">Host Golgi apparatus</keyword>
<dbReference type="InterPro" id="IPR000784">
    <property type="entry name" value="Late_L2"/>
</dbReference>
<keyword evidence="1 15" id="KW-1163">Viral penetration into host nucleus</keyword>
<evidence type="ECO:0000256" key="8">
    <source>
        <dbReference type="ARBA" id="ARBA00022921"/>
    </source>
</evidence>
<dbReference type="GO" id="GO:0005198">
    <property type="term" value="F:structural molecule activity"/>
    <property type="evidence" value="ECO:0007669"/>
    <property type="project" value="UniProtKB-UniRule"/>
</dbReference>
<organism evidence="16">
    <name type="scientific">Human papillomavirus</name>
    <dbReference type="NCBI Taxonomy" id="10566"/>
    <lineage>
        <taxon>Viruses</taxon>
        <taxon>Monodnaviria</taxon>
        <taxon>Shotokuvirae</taxon>
        <taxon>Cossaviricota</taxon>
        <taxon>Papovaviricetes</taxon>
        <taxon>Zurhausenvirales</taxon>
        <taxon>Papillomaviridae</taxon>
    </lineage>
</organism>
<keyword evidence="14 15" id="KW-1160">Virus entry into host cell</keyword>
<evidence type="ECO:0000256" key="12">
    <source>
        <dbReference type="ARBA" id="ARBA00023125"/>
    </source>
</evidence>
<comment type="PTM">
    <text evidence="15">Highly phosphorylated.</text>
</comment>
<comment type="caution">
    <text evidence="15">Lacks conserved residue(s) required for the propagation of feature annotation.</text>
</comment>
<keyword evidence="12 15" id="KW-0238">DNA-binding</keyword>
<evidence type="ECO:0000256" key="6">
    <source>
        <dbReference type="ARBA" id="ARBA00022812"/>
    </source>
</evidence>
<keyword evidence="13 15" id="KW-1015">Disulfide bond</keyword>
<evidence type="ECO:0000256" key="11">
    <source>
        <dbReference type="ARBA" id="ARBA00023120"/>
    </source>
</evidence>
<comment type="subcellular location">
    <subcellularLocation>
        <location evidence="15">Virion</location>
    </subcellularLocation>
    <subcellularLocation>
        <location evidence="15">Host nucleus</location>
    </subcellularLocation>
</comment>
<name>A0A385PR10_9PAPI</name>
<dbReference type="GO" id="GO:0046718">
    <property type="term" value="P:symbiont entry into host cell"/>
    <property type="evidence" value="ECO:0007669"/>
    <property type="project" value="UniProtKB-KW"/>
</dbReference>
<dbReference type="EMBL" id="MH777317">
    <property type="protein sequence ID" value="AYA94362.1"/>
    <property type="molecule type" value="Genomic_DNA"/>
</dbReference>
<evidence type="ECO:0000256" key="4">
    <source>
        <dbReference type="ARBA" id="ARBA00022562"/>
    </source>
</evidence>
<feature type="disulfide bond" evidence="15">
    <location>
        <begin position="19"/>
        <end position="25"/>
    </location>
</feature>
<evidence type="ECO:0000256" key="2">
    <source>
        <dbReference type="ARBA" id="ARBA00022553"/>
    </source>
</evidence>
<dbReference type="GO" id="GO:0075732">
    <property type="term" value="P:viral penetration into host nucleus"/>
    <property type="evidence" value="ECO:0007669"/>
    <property type="project" value="UniProtKB-KW"/>
</dbReference>
<dbReference type="GO" id="GO:0043657">
    <property type="term" value="C:host cell"/>
    <property type="evidence" value="ECO:0007669"/>
    <property type="project" value="GOC"/>
</dbReference>
<dbReference type="GO" id="GO:0003677">
    <property type="term" value="F:DNA binding"/>
    <property type="evidence" value="ECO:0007669"/>
    <property type="project" value="UniProtKB-UniRule"/>
</dbReference>
<evidence type="ECO:0000256" key="14">
    <source>
        <dbReference type="ARBA" id="ARBA00023296"/>
    </source>
</evidence>
<keyword evidence="8 15" id="KW-0426">Late protein</keyword>
<keyword evidence="10" id="KW-1039">Host endosome</keyword>
<evidence type="ECO:0000256" key="15">
    <source>
        <dbReference type="HAMAP-Rule" id="MF_04003"/>
    </source>
</evidence>
<keyword evidence="2 15" id="KW-0597">Phosphoprotein</keyword>
<protein>
    <recommendedName>
        <fullName evidence="15">Minor capsid protein L2</fullName>
    </recommendedName>
</protein>
<evidence type="ECO:0000256" key="9">
    <source>
        <dbReference type="ARBA" id="ARBA00022952"/>
    </source>
</evidence>
<evidence type="ECO:0000256" key="5">
    <source>
        <dbReference type="ARBA" id="ARBA00022581"/>
    </source>
</evidence>
<keyword evidence="7 15" id="KW-0946">Virion</keyword>
<gene>
    <name evidence="15" type="primary">L2</name>
</gene>
<accession>A0A385PR10</accession>
<keyword evidence="3 15" id="KW-0167">Capsid protein</keyword>
<dbReference type="HAMAP" id="MF_04003">
    <property type="entry name" value="PPV_L2"/>
    <property type="match status" value="1"/>
</dbReference>
<evidence type="ECO:0000256" key="10">
    <source>
        <dbReference type="ARBA" id="ARBA00023046"/>
    </source>
</evidence>
<comment type="similarity">
    <text evidence="15">Belongs to the papillomaviridae L2 protein family.</text>
</comment>
<evidence type="ECO:0000256" key="3">
    <source>
        <dbReference type="ARBA" id="ARBA00022561"/>
    </source>
</evidence>
<comment type="subunit">
    <text evidence="15">Interacts with major capsid protein L1. Interacts with E2; this interaction inhibits E2 transcriptional activity but not the DNA replication function E2. Interacts with host HSPA8; this interaction is required for L2 nuclear translocation. Interacts with host importins KPNB2 and KPNB3. Forms a complex with importin alpha2-beta1 heterodimers via interaction with the importin alpha2 adapter. Interacts with host DYNLT1; this interaction is essential for virus intracellular transport during entry. Interacts (via C-terminus) with host retromer subunits VPS35 AND VPS29.</text>
</comment>
<evidence type="ECO:0000256" key="1">
    <source>
        <dbReference type="ARBA" id="ARBA00022524"/>
    </source>
</evidence>
<keyword evidence="4 15" id="KW-1048">Host nucleus</keyword>
<evidence type="ECO:0000256" key="13">
    <source>
        <dbReference type="ARBA" id="ARBA00023157"/>
    </source>
</evidence>
<dbReference type="GO" id="GO:0075521">
    <property type="term" value="P:microtubule-dependent intracellular transport of viral material towards nucleus"/>
    <property type="evidence" value="ECO:0007669"/>
    <property type="project" value="UniProtKB-UniRule"/>
</dbReference>
<evidence type="ECO:0000313" key="16">
    <source>
        <dbReference type="EMBL" id="AYA94362.1"/>
    </source>
</evidence>
<keyword evidence="9 15" id="KW-1177">Microtubular inwards viral transport</keyword>
<sequence>MIKARRLKRASPEDLYRSCKLGGDCLPDVQNKIENTTLADKLLQIFGSILYLGHLGIGTGKGTGGQYGYKPFGATSTKAPNITVTKPSIPVDPLGGAEVIPLDVINPEAPSIIPLTDGLPDFPAIDSLPPTTNVAEIDITTQVQPTDILPTSNQQPTVISTADINVVDFQPGPTPPKRIALDVGFSHADAIQLNIIPESKYPDPNINVFVDPNITGENVGYEEIELAPINKYADFEIQEEAGPSTSTPAQTASSFIGQGKQLYNRFVQQVQTRNLDFLSRPSRLVTFDFENPAFEDEVTLTFEQDVNEVAAAPDEDFRDLISLSRPFYSETAEGVRVSRLGQRKVMQTRSGLTVGPKVHFYLDVSTITEAPPIELKSFAAFTGDESIVDGLVESTFINSEVFDKNIFSEEALIDTLEESFQNAHLVISTTDTVGEATDIPVPTFSNSLKPIIGDLAPRIVVDYSITSDTIQQQFIKPAVPIYYSYDDSSDFFLEPSLFRKYRKRKYVDV</sequence>
<dbReference type="Pfam" id="PF00513">
    <property type="entry name" value="Late_protein_L2"/>
    <property type="match status" value="1"/>
</dbReference>
<evidence type="ECO:0000256" key="7">
    <source>
        <dbReference type="ARBA" id="ARBA00022844"/>
    </source>
</evidence>